<organism evidence="2 3">
    <name type="scientific">Stylophora pistillata</name>
    <name type="common">Smooth cauliflower coral</name>
    <dbReference type="NCBI Taxonomy" id="50429"/>
    <lineage>
        <taxon>Eukaryota</taxon>
        <taxon>Metazoa</taxon>
        <taxon>Cnidaria</taxon>
        <taxon>Anthozoa</taxon>
        <taxon>Hexacorallia</taxon>
        <taxon>Scleractinia</taxon>
        <taxon>Astrocoeniina</taxon>
        <taxon>Pocilloporidae</taxon>
        <taxon>Stylophora</taxon>
    </lineage>
</organism>
<protein>
    <recommendedName>
        <fullName evidence="1">DUF5641 domain-containing protein</fullName>
    </recommendedName>
</protein>
<evidence type="ECO:0000313" key="3">
    <source>
        <dbReference type="Proteomes" id="UP000225706"/>
    </source>
</evidence>
<gene>
    <name evidence="2" type="ORF">AWC38_SpisGene13451</name>
</gene>
<feature type="domain" description="DUF5641" evidence="1">
    <location>
        <begin position="579"/>
        <end position="654"/>
    </location>
</feature>
<keyword evidence="3" id="KW-1185">Reference proteome</keyword>
<proteinExistence type="predicted"/>
<reference evidence="3" key="1">
    <citation type="journal article" date="2017" name="bioRxiv">
        <title>Comparative analysis of the genomes of Stylophora pistillata and Acropora digitifera provides evidence for extensive differences between species of corals.</title>
        <authorList>
            <person name="Voolstra C.R."/>
            <person name="Li Y."/>
            <person name="Liew Y.J."/>
            <person name="Baumgarten S."/>
            <person name="Zoccola D."/>
            <person name="Flot J.-F."/>
            <person name="Tambutte S."/>
            <person name="Allemand D."/>
            <person name="Aranda M."/>
        </authorList>
    </citation>
    <scope>NUCLEOTIDE SEQUENCE [LARGE SCALE GENOMIC DNA]</scope>
</reference>
<comment type="caution">
    <text evidence="2">The sequence shown here is derived from an EMBL/GenBank/DDBJ whole genome shotgun (WGS) entry which is preliminary data.</text>
</comment>
<sequence>MGKLDQVNGNVPMRLDKLSGIRGDLVFTDDSWDNWYFVKLCEALRLWIRRNPVNSISVEEVDPKSSCLKDFKRDANLIKVNKGELLTVDKPDYDSVIAKYPHLKGEELHGPDTKPRLPVHIILGAREYERVKTETPPHIGRDGKPVAELTKLGWFVMSPRLEFDRNAMMLTQTSQLEYEELCRLDVLALADSSPYDQKAVYSEFKAQLVKSEQAPSLNECLNAGPMLQKKLWDVLVRQCCYPVPVTRDLKKALLQVWIRELDRDALRFHWKKNEHSLLETLRLARALFRLTCLPFLLGGVLECHLGTWESKMPELVVEFRRNLYVDDLLSGGVTVQQAHVPILEGETKKKDTDMSFAKQQLLQLGESKASLLGLGWDKGKDELKVKFPTEEVQPTEKGVLSKLAKVYDPLRLVSPVTLEGKVIFRDVCHQNQAWDAKLAGPLLWRWQKWEQSLPTEVPVPRSITTFRNRYKMSNYTALATEANWEWEPRTPCRGGQFECLIGVVKRAFHKTIGATTLTWDELSNVILDVKVQINRRPLSYVNDDVQLPILTPSTFLFQRSNVLPEQEPGREGNVDLRRRVKYLKSCKDQLWHCWTREYLTALCEGHNLNHKRKNFKVTVGDVVLIKAEEKNRNKWPMAVVQQIYPGHDGVVRAV</sequence>
<dbReference type="PANTHER" id="PTHR47331">
    <property type="entry name" value="PHD-TYPE DOMAIN-CONTAINING PROTEIN"/>
    <property type="match status" value="1"/>
</dbReference>
<dbReference type="EMBL" id="LSMT01000253">
    <property type="protein sequence ID" value="PFX22065.1"/>
    <property type="molecule type" value="Genomic_DNA"/>
</dbReference>
<dbReference type="Pfam" id="PF05380">
    <property type="entry name" value="Peptidase_A17"/>
    <property type="match status" value="1"/>
</dbReference>
<dbReference type="Pfam" id="PF18701">
    <property type="entry name" value="DUF5641"/>
    <property type="match status" value="1"/>
</dbReference>
<dbReference type="Proteomes" id="UP000225706">
    <property type="component" value="Unassembled WGS sequence"/>
</dbReference>
<dbReference type="OrthoDB" id="5984638at2759"/>
<evidence type="ECO:0000313" key="2">
    <source>
        <dbReference type="EMBL" id="PFX22065.1"/>
    </source>
</evidence>
<name>A0A2B4S0Q3_STYPI</name>
<accession>A0A2B4S0Q3</accession>
<dbReference type="InterPro" id="IPR008042">
    <property type="entry name" value="Retrotrans_Pao"/>
</dbReference>
<evidence type="ECO:0000259" key="1">
    <source>
        <dbReference type="Pfam" id="PF18701"/>
    </source>
</evidence>
<dbReference type="InterPro" id="IPR040676">
    <property type="entry name" value="DUF5641"/>
</dbReference>
<dbReference type="AlphaFoldDB" id="A0A2B4S0Q3"/>